<evidence type="ECO:0000313" key="3">
    <source>
        <dbReference type="Proteomes" id="UP000693946"/>
    </source>
</evidence>
<evidence type="ECO:0000256" key="1">
    <source>
        <dbReference type="SAM" id="MobiDB-lite"/>
    </source>
</evidence>
<proteinExistence type="predicted"/>
<dbReference type="Proteomes" id="UP000693946">
    <property type="component" value="Linkage Group LG20"/>
</dbReference>
<dbReference type="EMBL" id="JAGKHQ010000013">
    <property type="protein sequence ID" value="KAG7500554.1"/>
    <property type="molecule type" value="Genomic_DNA"/>
</dbReference>
<feature type="region of interest" description="Disordered" evidence="1">
    <location>
        <begin position="59"/>
        <end position="105"/>
    </location>
</feature>
<accession>A0AAV6R7Q5</accession>
<comment type="caution">
    <text evidence="2">The sequence shown here is derived from an EMBL/GenBank/DDBJ whole genome shotgun (WGS) entry which is preliminary data.</text>
</comment>
<dbReference type="AlphaFoldDB" id="A0AAV6R7Q5"/>
<reference evidence="2 3" key="1">
    <citation type="journal article" date="2021" name="Sci. Rep.">
        <title>Chromosome anchoring in Senegalese sole (Solea senegalensis) reveals sex-associated markers and genome rearrangements in flatfish.</title>
        <authorList>
            <person name="Guerrero-Cozar I."/>
            <person name="Gomez-Garrido J."/>
            <person name="Berbel C."/>
            <person name="Martinez-Blanch J.F."/>
            <person name="Alioto T."/>
            <person name="Claros M.G."/>
            <person name="Gagnaire P.A."/>
            <person name="Manchado M."/>
        </authorList>
    </citation>
    <scope>NUCLEOTIDE SEQUENCE [LARGE SCALE GENOMIC DNA]</scope>
    <source>
        <strain evidence="2">Sse05_10M</strain>
    </source>
</reference>
<gene>
    <name evidence="2" type="ORF">JOB18_023235</name>
</gene>
<sequence>MPITSSVVDAKKPPRPPPRSVQCDRFKSLSAFAPSIKETLNDPKPTSTERADDIAAKLGHVTEDRTGVEGSMNDTHPSEHSSPYNVKVNPQKNEAHHPFSDFQVL</sequence>
<feature type="region of interest" description="Disordered" evidence="1">
    <location>
        <begin position="1"/>
        <end position="22"/>
    </location>
</feature>
<keyword evidence="3" id="KW-1185">Reference proteome</keyword>
<evidence type="ECO:0000313" key="2">
    <source>
        <dbReference type="EMBL" id="KAG7500554.1"/>
    </source>
</evidence>
<name>A0AAV6R7Q5_SOLSE</name>
<protein>
    <submittedName>
        <fullName evidence="2">Uncharacterized protein</fullName>
    </submittedName>
</protein>
<feature type="compositionally biased region" description="Polar residues" evidence="1">
    <location>
        <begin position="72"/>
        <end position="92"/>
    </location>
</feature>
<organism evidence="2 3">
    <name type="scientific">Solea senegalensis</name>
    <name type="common">Senegalese sole</name>
    <dbReference type="NCBI Taxonomy" id="28829"/>
    <lineage>
        <taxon>Eukaryota</taxon>
        <taxon>Metazoa</taxon>
        <taxon>Chordata</taxon>
        <taxon>Craniata</taxon>
        <taxon>Vertebrata</taxon>
        <taxon>Euteleostomi</taxon>
        <taxon>Actinopterygii</taxon>
        <taxon>Neopterygii</taxon>
        <taxon>Teleostei</taxon>
        <taxon>Neoteleostei</taxon>
        <taxon>Acanthomorphata</taxon>
        <taxon>Carangaria</taxon>
        <taxon>Pleuronectiformes</taxon>
        <taxon>Pleuronectoidei</taxon>
        <taxon>Soleidae</taxon>
        <taxon>Solea</taxon>
    </lineage>
</organism>